<proteinExistence type="predicted"/>
<sequence length="172" mass="19129">MSAQPYPWSQSDLRHRPISRHPKMQPPPHSLPHTHHSQQPASPPAAAFAYHHRTMPSAAPLARHISPTPSHYPLIYDPSSPYSPHMPTSTSGASQGNDFEYFDSMGEMSATFGNDYEIFDSSNLMGWSNDVKKAVHSPQLSHDDRMRFPPSPNATFNAGGMSPQFIKPERSP</sequence>
<dbReference type="EMBL" id="MU276193">
    <property type="protein sequence ID" value="KAI0040478.1"/>
    <property type="molecule type" value="Genomic_DNA"/>
</dbReference>
<accession>A0ACB8RA80</accession>
<evidence type="ECO:0000313" key="2">
    <source>
        <dbReference type="Proteomes" id="UP000814033"/>
    </source>
</evidence>
<reference evidence="1" key="1">
    <citation type="submission" date="2021-02" db="EMBL/GenBank/DDBJ databases">
        <authorList>
            <consortium name="DOE Joint Genome Institute"/>
            <person name="Ahrendt S."/>
            <person name="Looney B.P."/>
            <person name="Miyauchi S."/>
            <person name="Morin E."/>
            <person name="Drula E."/>
            <person name="Courty P.E."/>
            <person name="Chicoki N."/>
            <person name="Fauchery L."/>
            <person name="Kohler A."/>
            <person name="Kuo A."/>
            <person name="Labutti K."/>
            <person name="Pangilinan J."/>
            <person name="Lipzen A."/>
            <person name="Riley R."/>
            <person name="Andreopoulos W."/>
            <person name="He G."/>
            <person name="Johnson J."/>
            <person name="Barry K.W."/>
            <person name="Grigoriev I.V."/>
            <person name="Nagy L."/>
            <person name="Hibbett D."/>
            <person name="Henrissat B."/>
            <person name="Matheny P.B."/>
            <person name="Labbe J."/>
            <person name="Martin F."/>
        </authorList>
    </citation>
    <scope>NUCLEOTIDE SEQUENCE</scope>
    <source>
        <strain evidence="1">FP105234-sp</strain>
    </source>
</reference>
<organism evidence="1 2">
    <name type="scientific">Auriscalpium vulgare</name>
    <dbReference type="NCBI Taxonomy" id="40419"/>
    <lineage>
        <taxon>Eukaryota</taxon>
        <taxon>Fungi</taxon>
        <taxon>Dikarya</taxon>
        <taxon>Basidiomycota</taxon>
        <taxon>Agaricomycotina</taxon>
        <taxon>Agaricomycetes</taxon>
        <taxon>Russulales</taxon>
        <taxon>Auriscalpiaceae</taxon>
        <taxon>Auriscalpium</taxon>
    </lineage>
</organism>
<gene>
    <name evidence="1" type="ORF">FA95DRAFT_1611777</name>
</gene>
<name>A0ACB8RA80_9AGAM</name>
<comment type="caution">
    <text evidence="1">The sequence shown here is derived from an EMBL/GenBank/DDBJ whole genome shotgun (WGS) entry which is preliminary data.</text>
</comment>
<protein>
    <submittedName>
        <fullName evidence="1">Uncharacterized protein</fullName>
    </submittedName>
</protein>
<dbReference type="Proteomes" id="UP000814033">
    <property type="component" value="Unassembled WGS sequence"/>
</dbReference>
<evidence type="ECO:0000313" key="1">
    <source>
        <dbReference type="EMBL" id="KAI0040478.1"/>
    </source>
</evidence>
<reference evidence="1" key="2">
    <citation type="journal article" date="2022" name="New Phytol.">
        <title>Evolutionary transition to the ectomycorrhizal habit in the genomes of a hyperdiverse lineage of mushroom-forming fungi.</title>
        <authorList>
            <person name="Looney B."/>
            <person name="Miyauchi S."/>
            <person name="Morin E."/>
            <person name="Drula E."/>
            <person name="Courty P.E."/>
            <person name="Kohler A."/>
            <person name="Kuo A."/>
            <person name="LaButti K."/>
            <person name="Pangilinan J."/>
            <person name="Lipzen A."/>
            <person name="Riley R."/>
            <person name="Andreopoulos W."/>
            <person name="He G."/>
            <person name="Johnson J."/>
            <person name="Nolan M."/>
            <person name="Tritt A."/>
            <person name="Barry K.W."/>
            <person name="Grigoriev I.V."/>
            <person name="Nagy L.G."/>
            <person name="Hibbett D."/>
            <person name="Henrissat B."/>
            <person name="Matheny P.B."/>
            <person name="Labbe J."/>
            <person name="Martin F.M."/>
        </authorList>
    </citation>
    <scope>NUCLEOTIDE SEQUENCE</scope>
    <source>
        <strain evidence="1">FP105234-sp</strain>
    </source>
</reference>
<keyword evidence="2" id="KW-1185">Reference proteome</keyword>
<feature type="non-terminal residue" evidence="1">
    <location>
        <position position="172"/>
    </location>
</feature>